<dbReference type="InterPro" id="IPR001173">
    <property type="entry name" value="Glyco_trans_2-like"/>
</dbReference>
<proteinExistence type="predicted"/>
<dbReference type="Proteomes" id="UP000004117">
    <property type="component" value="Unassembled WGS sequence"/>
</dbReference>
<dbReference type="Pfam" id="PF00535">
    <property type="entry name" value="Glycos_transf_2"/>
    <property type="match status" value="2"/>
</dbReference>
<dbReference type="PANTHER" id="PTHR43179">
    <property type="entry name" value="RHAMNOSYLTRANSFERASE WBBL"/>
    <property type="match status" value="1"/>
</dbReference>
<dbReference type="EMBL" id="ALZR01000069">
    <property type="protein sequence ID" value="EJV16208.1"/>
    <property type="molecule type" value="Genomic_DNA"/>
</dbReference>
<accession>A0AAV3GKK3</accession>
<dbReference type="SUPFAM" id="SSF53448">
    <property type="entry name" value="Nucleotide-diphospho-sugar transferases"/>
    <property type="match status" value="2"/>
</dbReference>
<name>A0AAV3GKK3_ENTFL</name>
<dbReference type="GO" id="GO:0016757">
    <property type="term" value="F:glycosyltransferase activity"/>
    <property type="evidence" value="ECO:0007669"/>
    <property type="project" value="UniProtKB-KW"/>
</dbReference>
<evidence type="ECO:0000313" key="2">
    <source>
        <dbReference type="EMBL" id="EJV16208.1"/>
    </source>
</evidence>
<dbReference type="AlphaFoldDB" id="A0AAV3GKK3"/>
<gene>
    <name evidence="2" type="ORF">HMPREF1336_01849</name>
</gene>
<comment type="caution">
    <text evidence="2">The sequence shown here is derived from an EMBL/GenBank/DDBJ whole genome shotgun (WGS) entry which is preliminary data.</text>
</comment>
<dbReference type="CDD" id="cd04186">
    <property type="entry name" value="GT_2_like_c"/>
    <property type="match status" value="1"/>
</dbReference>
<dbReference type="PANTHER" id="PTHR43179:SF7">
    <property type="entry name" value="RHAMNOSYLTRANSFERASE WBBL"/>
    <property type="match status" value="1"/>
</dbReference>
<evidence type="ECO:0000259" key="1">
    <source>
        <dbReference type="Pfam" id="PF00535"/>
    </source>
</evidence>
<organism evidence="2 3">
    <name type="scientific">Enterococcus faecalis ERV63</name>
    <dbReference type="NCBI Taxonomy" id="1134793"/>
    <lineage>
        <taxon>Bacteria</taxon>
        <taxon>Bacillati</taxon>
        <taxon>Bacillota</taxon>
        <taxon>Bacilli</taxon>
        <taxon>Lactobacillales</taxon>
        <taxon>Enterococcaceae</taxon>
        <taxon>Enterococcus</taxon>
    </lineage>
</organism>
<protein>
    <submittedName>
        <fullName evidence="2">Glycosyltransferase, group 2 family protein</fullName>
    </submittedName>
</protein>
<dbReference type="InterPro" id="IPR029044">
    <property type="entry name" value="Nucleotide-diphossugar_trans"/>
</dbReference>
<evidence type="ECO:0000313" key="3">
    <source>
        <dbReference type="Proteomes" id="UP000004117"/>
    </source>
</evidence>
<feature type="domain" description="Glycosyltransferase 2-like" evidence="1">
    <location>
        <begin position="443"/>
        <end position="563"/>
    </location>
</feature>
<dbReference type="Gene3D" id="3.90.550.10">
    <property type="entry name" value="Spore Coat Polysaccharide Biosynthesis Protein SpsA, Chain A"/>
    <property type="match status" value="2"/>
</dbReference>
<sequence length="715" mass="81556">MHMNEDIKVIFDSIYRDKTTNNLTITGWALDTITKESPTFTINNENQVSAYNIQRVLREDVNQIYQTEPAIEAGFVVTLEGIKQKKVLPFHFQSSAHVITVDFPLNKKYPVIPGTEDKVTRLWIKAKKGFKYMAKNGISHTIQRAKIEKLRNQASYPNWLARNEVLDIEAMTQEIATFHYQPKISIAMPVYNVEEKWLRLCIDSILNQVYTNWELCMADDASTDPNVKKILTEYQQLDERIRVVFREQNGHISEATNSALAIATGEFVALLDNDDELAINAFYEVVKVLNENPELDLIYSDEDKIDMDGNRSDPAFKPDWSPDLLLGTNYISHLGVYRRSILEEIGGFRKGYEGSQDYDLVLRFTEKTTKERIKHIPKVLYYWRMLPTSTAVDQGSKGYAFEAGLRAVQDALVRRGINGHATHGAANGLYDVYYDIESEKLVSIIIPTKNGYKDVQRCVSSIIEKTTYQNYEIIMADNGSTDPKMHELYAEFEQQLPGRFFVESIDIPFNFSTINNRAAKKAHGEYLLFLNNDTEVITENWLTLMVSFAQQERIGCVGAKLLYPNNTVQHAGVILGLGGVAGHGHYGYPHGDLGYFGRLAINVNYSAVTAACLLMKKADFDAVGGFEEAFTVAFNDVDLCLKVQALGRDNVWLHEAELYHFESQTRGYDDKGKKKKRFEQEKVMMEEKWGPLIENDPFYNPNLTRDIPNFSLRID</sequence>
<dbReference type="CDD" id="cd04184">
    <property type="entry name" value="GT2_RfbC_Mx_like"/>
    <property type="match status" value="1"/>
</dbReference>
<feature type="domain" description="Glycosyltransferase 2-like" evidence="1">
    <location>
        <begin position="185"/>
        <end position="346"/>
    </location>
</feature>
<reference evidence="2 3" key="1">
    <citation type="submission" date="2012-04" db="EMBL/GenBank/DDBJ databases">
        <authorList>
            <person name="Weinstock G."/>
            <person name="Sodergren E."/>
            <person name="Lobos E.A."/>
            <person name="Fulton L."/>
            <person name="Fulton R."/>
            <person name="Courtney L."/>
            <person name="Fronick C."/>
            <person name="O'Laughlin M."/>
            <person name="Godfrey J."/>
            <person name="Wilson R.M."/>
            <person name="Miner T."/>
            <person name="Farmer C."/>
            <person name="Delehaunty K."/>
            <person name="Cordes M."/>
            <person name="Minx P."/>
            <person name="Tomlinson C."/>
            <person name="Chen J."/>
            <person name="Wollam A."/>
            <person name="Pepin K.H."/>
            <person name="Bhonagiri V."/>
            <person name="Zhang X."/>
            <person name="Suruliraj S."/>
            <person name="Warren W."/>
            <person name="Mitreva M."/>
            <person name="Mardis E.R."/>
            <person name="Wilson R.K."/>
        </authorList>
    </citation>
    <scope>NUCLEOTIDE SEQUENCE [LARGE SCALE GENOMIC DNA]</scope>
    <source>
        <strain evidence="2 3">ERV63</strain>
    </source>
</reference>